<dbReference type="STRING" id="363870.NG54_03125"/>
<dbReference type="Pfam" id="PF06925">
    <property type="entry name" value="MGDG_synth"/>
    <property type="match status" value="1"/>
</dbReference>
<keyword evidence="8" id="KW-1185">Reference proteome</keyword>
<feature type="domain" description="Diacylglycerol glucosyltransferase N-terminal" evidence="4">
    <location>
        <begin position="16"/>
        <end position="182"/>
    </location>
</feature>
<dbReference type="Gene3D" id="3.40.50.2000">
    <property type="entry name" value="Glycogen Phosphorylase B"/>
    <property type="match status" value="1"/>
</dbReference>
<dbReference type="PANTHER" id="PTHR43025:SF3">
    <property type="entry name" value="MONOGALACTOSYLDIACYLGLYCEROL SYNTHASE 1, CHLOROPLASTIC"/>
    <property type="match status" value="1"/>
</dbReference>
<evidence type="ECO:0000256" key="1">
    <source>
        <dbReference type="ARBA" id="ARBA00006962"/>
    </source>
</evidence>
<dbReference type="GO" id="GO:0016758">
    <property type="term" value="F:hexosyltransferase activity"/>
    <property type="evidence" value="ECO:0007669"/>
    <property type="project" value="InterPro"/>
</dbReference>
<evidence type="ECO:0000313" key="8">
    <source>
        <dbReference type="Proteomes" id="UP000476934"/>
    </source>
</evidence>
<dbReference type="Proteomes" id="UP000030588">
    <property type="component" value="Unassembled WGS sequence"/>
</dbReference>
<accession>A0A0A6VDY6</accession>
<evidence type="ECO:0000259" key="4">
    <source>
        <dbReference type="Pfam" id="PF06925"/>
    </source>
</evidence>
<comment type="caution">
    <text evidence="5">The sequence shown here is derived from an EMBL/GenBank/DDBJ whole genome shotgun (WGS) entry which is preliminary data.</text>
</comment>
<dbReference type="EMBL" id="JAAIWK010000004">
    <property type="protein sequence ID" value="NEY19239.1"/>
    <property type="molecule type" value="Genomic_DNA"/>
</dbReference>
<evidence type="ECO:0000313" key="5">
    <source>
        <dbReference type="EMBL" id="KHD86485.1"/>
    </source>
</evidence>
<sequence length="387" mass="44970">MKKILVMPLLQMPSGHHQVAEALINKIENLNEEVLVKKIDLISYTNKTLEKVVTKTYLEWISRAPNIYQWLYKTYIYSKSGSTSLINIYNHLFMKRMEQLINVEQPHLIICTHSFPSMLLARLKIKKGLKVPVINAYTDFFINDMWGKQEIDLHFVPNKQIKLQLINEGVNERNIYITGIPIDEEFKMNTHFRKQVERKKILITGGNSGLGDMKRLLKRVRNNLQFDYFVLCGNNQALFQQIQSWKLPHIKPISYVSSRKEMSYLYDQVDAVITKPGGVTISEAIQKKIPIFIHASLPGQEKVNLAFLKEKGLVFELAGDKSIEQQLQEVLMNENILKNYYQNVNAYHLEIDVSKLKLQAILAAAINHPYKPMRRSKRDQLYVSTSY</sequence>
<comment type="similarity">
    <text evidence="1">Belongs to the glycosyltransferase 28 family.</text>
</comment>
<dbReference type="PANTHER" id="PTHR43025">
    <property type="entry name" value="MONOGALACTOSYLDIACYLGLYCEROL SYNTHASE"/>
    <property type="match status" value="1"/>
</dbReference>
<protein>
    <submittedName>
        <fullName evidence="5">Galactosyldiacylglycerol synthase</fullName>
    </submittedName>
</protein>
<gene>
    <name evidence="6" type="ORF">G4D61_04565</name>
    <name evidence="5" type="ORF">NG54_03125</name>
</gene>
<evidence type="ECO:0000256" key="2">
    <source>
        <dbReference type="ARBA" id="ARBA00022676"/>
    </source>
</evidence>
<keyword evidence="3" id="KW-0808">Transferase</keyword>
<reference evidence="6 8" key="3">
    <citation type="submission" date="2020-03" db="EMBL/GenBank/DDBJ databases">
        <title>Bacillus aquiflavi sp. nov., isolated from yellow water of strong flavor Chinese baijiu in Yibin region of China.</title>
        <authorList>
            <person name="Xie J."/>
        </authorList>
    </citation>
    <scope>NUCLEOTIDE SEQUENCE [LARGE SCALE GENOMIC DNA]</scope>
    <source>
        <strain evidence="6 8">Gsoil 114</strain>
    </source>
</reference>
<dbReference type="InterPro" id="IPR009695">
    <property type="entry name" value="Diacylglyc_glucosyltr_N"/>
</dbReference>
<dbReference type="AlphaFoldDB" id="A0A0A6VDY6"/>
<evidence type="ECO:0000313" key="6">
    <source>
        <dbReference type="EMBL" id="NEY19239.1"/>
    </source>
</evidence>
<dbReference type="GO" id="GO:0009247">
    <property type="term" value="P:glycolipid biosynthetic process"/>
    <property type="evidence" value="ECO:0007669"/>
    <property type="project" value="InterPro"/>
</dbReference>
<evidence type="ECO:0000313" key="7">
    <source>
        <dbReference type="Proteomes" id="UP000030588"/>
    </source>
</evidence>
<organism evidence="5 7">
    <name type="scientific">Heyndrickxia ginsengihumi</name>
    <dbReference type="NCBI Taxonomy" id="363870"/>
    <lineage>
        <taxon>Bacteria</taxon>
        <taxon>Bacillati</taxon>
        <taxon>Bacillota</taxon>
        <taxon>Bacilli</taxon>
        <taxon>Bacillales</taxon>
        <taxon>Bacillaceae</taxon>
        <taxon>Heyndrickxia</taxon>
    </lineage>
</organism>
<reference evidence="5 7" key="1">
    <citation type="submission" date="2014-10" db="EMBL/GenBank/DDBJ databases">
        <title>Draft genome of phytase producing Bacillus ginsengihumi strain M2.11.</title>
        <authorList>
            <person name="Toymentseva A."/>
            <person name="Boulygina E.A."/>
            <person name="Kazakov S.V."/>
            <person name="Kayumov I."/>
            <person name="Suleimanova A.D."/>
            <person name="Mardanova A.M."/>
            <person name="Maria S.N."/>
            <person name="Sergey M.Y."/>
            <person name="Sharipova M.R."/>
        </authorList>
    </citation>
    <scope>NUCLEOTIDE SEQUENCE [LARGE SCALE GENOMIC DNA]</scope>
    <source>
        <strain evidence="5 7">M2.11</strain>
    </source>
</reference>
<dbReference type="Proteomes" id="UP000476934">
    <property type="component" value="Unassembled WGS sequence"/>
</dbReference>
<dbReference type="InterPro" id="IPR050519">
    <property type="entry name" value="Glycosyltransf_28_UgtP"/>
</dbReference>
<reference evidence="6 8" key="2">
    <citation type="submission" date="2020-02" db="EMBL/GenBank/DDBJ databases">
        <authorList>
            <person name="Feng H."/>
        </authorList>
    </citation>
    <scope>NUCLEOTIDE SEQUENCE [LARGE SCALE GENOMIC DNA]</scope>
    <source>
        <strain evidence="6 8">Gsoil 114</strain>
    </source>
</reference>
<dbReference type="SUPFAM" id="SSF53756">
    <property type="entry name" value="UDP-Glycosyltransferase/glycogen phosphorylase"/>
    <property type="match status" value="1"/>
</dbReference>
<dbReference type="EMBL" id="JRUN01000005">
    <property type="protein sequence ID" value="KHD86485.1"/>
    <property type="molecule type" value="Genomic_DNA"/>
</dbReference>
<dbReference type="OrthoDB" id="9815663at2"/>
<proteinExistence type="inferred from homology"/>
<evidence type="ECO:0000256" key="3">
    <source>
        <dbReference type="ARBA" id="ARBA00022679"/>
    </source>
</evidence>
<name>A0A0A6VDY6_9BACI</name>
<keyword evidence="2" id="KW-0328">Glycosyltransferase</keyword>
<dbReference type="GO" id="GO:0016020">
    <property type="term" value="C:membrane"/>
    <property type="evidence" value="ECO:0007669"/>
    <property type="project" value="GOC"/>
</dbReference>
<dbReference type="RefSeq" id="WP_025727108.1">
    <property type="nucleotide sequence ID" value="NZ_JAAIWK010000004.1"/>
</dbReference>